<dbReference type="Proteomes" id="UP000215214">
    <property type="component" value="Chromosome TJEJU"/>
</dbReference>
<organism evidence="8 9">
    <name type="scientific">Tenacibaculum jejuense</name>
    <dbReference type="NCBI Taxonomy" id="584609"/>
    <lineage>
        <taxon>Bacteria</taxon>
        <taxon>Pseudomonadati</taxon>
        <taxon>Bacteroidota</taxon>
        <taxon>Flavobacteriia</taxon>
        <taxon>Flavobacteriales</taxon>
        <taxon>Flavobacteriaceae</taxon>
        <taxon>Tenacibaculum</taxon>
    </lineage>
</organism>
<dbReference type="KEGG" id="tje:TJEJU_2824"/>
<gene>
    <name evidence="8" type="ORF">TJEJU_2824</name>
</gene>
<evidence type="ECO:0000256" key="2">
    <source>
        <dbReference type="ARBA" id="ARBA00012706"/>
    </source>
</evidence>
<reference evidence="8 9" key="1">
    <citation type="submission" date="2017-07" db="EMBL/GenBank/DDBJ databases">
        <authorList>
            <person name="Sun Z.S."/>
            <person name="Albrecht U."/>
            <person name="Echele G."/>
            <person name="Lee C.C."/>
        </authorList>
    </citation>
    <scope>NUCLEOTIDE SEQUENCE [LARGE SCALE GENOMIC DNA]</scope>
    <source>
        <strain evidence="9">type strain: KCTC 22618</strain>
    </source>
</reference>
<dbReference type="Gene3D" id="3.20.20.80">
    <property type="entry name" value="Glycosidases"/>
    <property type="match status" value="1"/>
</dbReference>
<evidence type="ECO:0000256" key="5">
    <source>
        <dbReference type="RuleBase" id="RU361153"/>
    </source>
</evidence>
<keyword evidence="9" id="KW-1185">Reference proteome</keyword>
<protein>
    <recommendedName>
        <fullName evidence="2">mannan endo-1,4-beta-mannosidase</fullName>
        <ecNumber evidence="2">3.2.1.78</ecNumber>
    </recommendedName>
</protein>
<sequence length="513" mass="60504">MTTKKRHKTLLVFLFVSLCSICLYGISIIFNFLNTGADRASILHLSVESNDVYLPKVTWSSIDNPGRPMEEQTLKEIQKDYLNAWHIKNIAYRENNPYGIKDYYTDSVQKKLINTINYNKLNKVQVETTTLQHEPKLNFYSADGQLVTFTDENVVEYQRIHKDGKFLFETELASTYKIMMLLEDGFWRIRHFVKQRNPAKKIEKETSKYATTRNDSIFLNNIPYKIKGINYYPQDTPWDMFGNKFDTDIIEKDFKLIRSLKLNTIRIFIQYEDFGKANIKLEKIKKLKETIRIAKNNDLKVIVTLFDFYGDYSVQDWTLTHRHAEAIVTAFKNNETIIAWDIKNEPDLDFKNRGEKNVLKWLEYIAKEIKKHDKNHLITIGWSNFEAAKKLTNIVDFVSFHHFNDNFENDFSSLKKATKKPILVEEFGVPSYKSIWNLFTGDSKKSQATYHKKMQEHFRKYNVSHMAWTLYDFSKIPTAVAGKLPWKRNKQKHFGFIDKNGKQKPSYKFIAPE</sequence>
<dbReference type="OrthoDB" id="9774262at2"/>
<dbReference type="Pfam" id="PF00150">
    <property type="entry name" value="Cellulase"/>
    <property type="match status" value="1"/>
</dbReference>
<name>A0A238UD38_9FLAO</name>
<keyword evidence="6" id="KW-1133">Transmembrane helix</keyword>
<dbReference type="RefSeq" id="WP_095073087.1">
    <property type="nucleotide sequence ID" value="NZ_LT899436.1"/>
</dbReference>
<keyword evidence="6" id="KW-0472">Membrane</keyword>
<dbReference type="AlphaFoldDB" id="A0A238UD38"/>
<keyword evidence="6" id="KW-0812">Transmembrane</keyword>
<dbReference type="InterPro" id="IPR045053">
    <property type="entry name" value="MAN-like"/>
</dbReference>
<comment type="similarity">
    <text evidence="5">Belongs to the glycosyl hydrolase 5 (cellulase A) family.</text>
</comment>
<dbReference type="EC" id="3.2.1.78" evidence="2"/>
<feature type="domain" description="Glycoside hydrolase family 5" evidence="7">
    <location>
        <begin position="245"/>
        <end position="472"/>
    </location>
</feature>
<accession>A0A238UD38</accession>
<keyword evidence="4 5" id="KW-0326">Glycosidase</keyword>
<evidence type="ECO:0000256" key="1">
    <source>
        <dbReference type="ARBA" id="ARBA00001678"/>
    </source>
</evidence>
<dbReference type="InterPro" id="IPR017853">
    <property type="entry name" value="GH"/>
</dbReference>
<feature type="transmembrane region" description="Helical" evidence="6">
    <location>
        <begin position="12"/>
        <end position="33"/>
    </location>
</feature>
<evidence type="ECO:0000256" key="4">
    <source>
        <dbReference type="ARBA" id="ARBA00023295"/>
    </source>
</evidence>
<dbReference type="PANTHER" id="PTHR31451">
    <property type="match status" value="1"/>
</dbReference>
<evidence type="ECO:0000256" key="3">
    <source>
        <dbReference type="ARBA" id="ARBA00022801"/>
    </source>
</evidence>
<dbReference type="GO" id="GO:0000272">
    <property type="term" value="P:polysaccharide catabolic process"/>
    <property type="evidence" value="ECO:0007669"/>
    <property type="project" value="InterPro"/>
</dbReference>
<proteinExistence type="inferred from homology"/>
<dbReference type="SUPFAM" id="SSF51445">
    <property type="entry name" value="(Trans)glycosidases"/>
    <property type="match status" value="1"/>
</dbReference>
<comment type="catalytic activity">
    <reaction evidence="1">
        <text>Random hydrolysis of (1-&gt;4)-beta-D-mannosidic linkages in mannans, galactomannans and glucomannans.</text>
        <dbReference type="EC" id="3.2.1.78"/>
    </reaction>
</comment>
<dbReference type="InterPro" id="IPR018087">
    <property type="entry name" value="Glyco_hydro_5_CS"/>
</dbReference>
<dbReference type="EMBL" id="LT899436">
    <property type="protein sequence ID" value="SNR16498.1"/>
    <property type="molecule type" value="Genomic_DNA"/>
</dbReference>
<evidence type="ECO:0000256" key="6">
    <source>
        <dbReference type="SAM" id="Phobius"/>
    </source>
</evidence>
<dbReference type="GO" id="GO:0004553">
    <property type="term" value="F:hydrolase activity, hydrolyzing O-glycosyl compounds"/>
    <property type="evidence" value="ECO:0007669"/>
    <property type="project" value="InterPro"/>
</dbReference>
<keyword evidence="3 5" id="KW-0378">Hydrolase</keyword>
<evidence type="ECO:0000259" key="7">
    <source>
        <dbReference type="Pfam" id="PF00150"/>
    </source>
</evidence>
<dbReference type="InterPro" id="IPR001547">
    <property type="entry name" value="Glyco_hydro_5"/>
</dbReference>
<evidence type="ECO:0000313" key="9">
    <source>
        <dbReference type="Proteomes" id="UP000215214"/>
    </source>
</evidence>
<dbReference type="PROSITE" id="PS00659">
    <property type="entry name" value="GLYCOSYL_HYDROL_F5"/>
    <property type="match status" value="1"/>
</dbReference>
<evidence type="ECO:0000313" key="8">
    <source>
        <dbReference type="EMBL" id="SNR16498.1"/>
    </source>
</evidence>